<dbReference type="Pfam" id="PF10674">
    <property type="entry name" value="Ycf54"/>
    <property type="match status" value="1"/>
</dbReference>
<dbReference type="Gene3D" id="3.30.70.1860">
    <property type="entry name" value="Uncharacterised protein family Ycf54"/>
    <property type="match status" value="1"/>
</dbReference>
<dbReference type="PANTHER" id="PTHR35319">
    <property type="match status" value="1"/>
</dbReference>
<dbReference type="STRING" id="1479485.DA73_0203225"/>
<feature type="region of interest" description="Disordered" evidence="2">
    <location>
        <begin position="40"/>
        <end position="67"/>
    </location>
</feature>
<dbReference type="EMBL" id="JHEG02000012">
    <property type="protein sequence ID" value="KIE13693.1"/>
    <property type="molecule type" value="Genomic_DNA"/>
</dbReference>
<evidence type="ECO:0000256" key="2">
    <source>
        <dbReference type="SAM" id="MobiDB-lite"/>
    </source>
</evidence>
<comment type="similarity">
    <text evidence="1">Belongs to the ycf54 family.</text>
</comment>
<dbReference type="PANTHER" id="PTHR35319:SF2">
    <property type="entry name" value="YCF54"/>
    <property type="match status" value="1"/>
</dbReference>
<sequence>QEWKEHRLRGAVWSLSAAVSPASRRPAPFATRQLTSCSSTATTTIASSRSCTRSPPPPSRRARSPGRSAICCAASAISRSIRPRSTASTARRGWFMRAPTPSPSTSSSSPPAQPIKAKCPQPAVAIVSTDSQFITWLKLRLEYVITGEFQAPSPAIPDALASVATVS</sequence>
<protein>
    <submittedName>
        <fullName evidence="3">Uncharacterized protein</fullName>
    </submittedName>
</protein>
<feature type="compositionally biased region" description="Low complexity" evidence="2">
    <location>
        <begin position="82"/>
        <end position="92"/>
    </location>
</feature>
<gene>
    <name evidence="3" type="ORF">DA73_0203225</name>
</gene>
<evidence type="ECO:0000256" key="1">
    <source>
        <dbReference type="ARBA" id="ARBA00043978"/>
    </source>
</evidence>
<feature type="non-terminal residue" evidence="3">
    <location>
        <position position="1"/>
    </location>
</feature>
<feature type="region of interest" description="Disordered" evidence="2">
    <location>
        <begin position="82"/>
        <end position="116"/>
    </location>
</feature>
<organism evidence="3">
    <name type="scientific">Tolypothrix bouteillei VB521301</name>
    <dbReference type="NCBI Taxonomy" id="1479485"/>
    <lineage>
        <taxon>Bacteria</taxon>
        <taxon>Bacillati</taxon>
        <taxon>Cyanobacteriota</taxon>
        <taxon>Cyanophyceae</taxon>
        <taxon>Nostocales</taxon>
        <taxon>Tolypothrichaceae</taxon>
        <taxon>Tolypothrix</taxon>
    </lineage>
</organism>
<evidence type="ECO:0000313" key="3">
    <source>
        <dbReference type="EMBL" id="KIE13693.1"/>
    </source>
</evidence>
<proteinExistence type="inferred from homology"/>
<dbReference type="AlphaFoldDB" id="A0A0C1RDJ4"/>
<reference evidence="3" key="1">
    <citation type="journal article" date="2015" name="Genome Announc.">
        <title>Draft Genome Sequence of Tolypothrix boutellei Strain VB521301.</title>
        <authorList>
            <person name="Chandrababunaidu M.M."/>
            <person name="Singh D."/>
            <person name="Sen D."/>
            <person name="Bhan S."/>
            <person name="Das S."/>
            <person name="Gupta A."/>
            <person name="Adhikary S.P."/>
            <person name="Tripathy S."/>
        </authorList>
    </citation>
    <scope>NUCLEOTIDE SEQUENCE</scope>
    <source>
        <strain evidence="3">VB521301</strain>
    </source>
</reference>
<dbReference type="InterPro" id="IPR038409">
    <property type="entry name" value="Ycf54-like_sf"/>
</dbReference>
<name>A0A0C1RDJ4_9CYAN</name>
<dbReference type="InterPro" id="IPR019616">
    <property type="entry name" value="Ycf54"/>
</dbReference>
<feature type="compositionally biased region" description="Low complexity" evidence="2">
    <location>
        <begin position="40"/>
        <end position="53"/>
    </location>
</feature>
<accession>A0A0C1RDJ4</accession>
<comment type="caution">
    <text evidence="3">The sequence shown here is derived from an EMBL/GenBank/DDBJ whole genome shotgun (WGS) entry which is preliminary data.</text>
</comment>